<reference evidence="2 3" key="1">
    <citation type="submission" date="2016-10" db="EMBL/GenBank/DDBJ databases">
        <authorList>
            <person name="de Groot N.N."/>
        </authorList>
    </citation>
    <scope>NUCLEOTIDE SEQUENCE [LARGE SCALE GENOMIC DNA]</scope>
    <source>
        <strain evidence="2 3">DSM 25947</strain>
    </source>
</reference>
<evidence type="ECO:0000256" key="1">
    <source>
        <dbReference type="SAM" id="SignalP"/>
    </source>
</evidence>
<dbReference type="PROSITE" id="PS51257">
    <property type="entry name" value="PROKAR_LIPOPROTEIN"/>
    <property type="match status" value="1"/>
</dbReference>
<feature type="chain" id="PRO_5010350880" evidence="1">
    <location>
        <begin position="19"/>
        <end position="657"/>
    </location>
</feature>
<gene>
    <name evidence="2" type="ORF">SAMN05444285_12065</name>
</gene>
<sequence length="657" mass="71175">MKINKLYILFFIATLFFAACDEYEDTVEPSPAVPEGCQGVYFPSSNTAVFELEPTEATEISLTLARTVSSGNVEVPISVQVNSDDVFNVPATVSFADGETEVDFTITFPNAGEGTTYGLKLIVEGDQYINPYSAASPVVSTQVTRIKWTPVAEPMVYVDGVFAAGYGVSQYPMYVEAEKAQLGESVRYRFKNAYDVPTQDADADGIYDGYPYNDAEKVDADNDYYTIIEIYDPAGVSGDVFMPAHEIGNDWGYGMITIGSVYGNLSENISSYPLGTISNGVITFPANSLYLSEAGYEDGKPYPSSTPTYIYLTKEAFIAANLKIEDFNDVEYNAIADGAVSEFISAAYSESWSQTLAMAVDADPDNADSEYKNLYYLSDLFAEGYGVAFYYEEGVGVTIPENQPIGTEVFGQALYVSPSEDIESSVVVNAKGVTIYTLGLTFHYADGTVVGEFAEKFFYSEDAVSYAKEDFIGNFVMTGISQFGEADASMDVNIAEGDDENTFVITGIDYAPEVLALFDPATSVMTITPQVLPDLVLSSGTYDVTLYTTDLDGGVSTTAVMDFTFNMQGDLVMTSSSAADGYLIRSEAAGGWLDGYYGLSFTPDASKSAGIATQSIVPFNVRTIQEMVQKAERTTNNFAVQGKRSPKKRVTTNSVVL</sequence>
<dbReference type="RefSeq" id="WP_051568039.1">
    <property type="nucleotide sequence ID" value="NZ_FOHT01000020.1"/>
</dbReference>
<proteinExistence type="predicted"/>
<dbReference type="Proteomes" id="UP000181981">
    <property type="component" value="Unassembled WGS sequence"/>
</dbReference>
<evidence type="ECO:0000313" key="3">
    <source>
        <dbReference type="Proteomes" id="UP000181981"/>
    </source>
</evidence>
<protein>
    <submittedName>
        <fullName evidence="2">Uncharacterized protein</fullName>
    </submittedName>
</protein>
<keyword evidence="1" id="KW-0732">Signal</keyword>
<name>A0A1I0GHA6_9BACT</name>
<accession>A0A1I0GHA6</accession>
<feature type="signal peptide" evidence="1">
    <location>
        <begin position="1"/>
        <end position="18"/>
    </location>
</feature>
<evidence type="ECO:0000313" key="2">
    <source>
        <dbReference type="EMBL" id="SET70317.1"/>
    </source>
</evidence>
<dbReference type="AlphaFoldDB" id="A0A1I0GHA6"/>
<dbReference type="OrthoDB" id="1061924at2"/>
<dbReference type="EMBL" id="FOHT01000020">
    <property type="protein sequence ID" value="SET70317.1"/>
    <property type="molecule type" value="Genomic_DNA"/>
</dbReference>
<organism evidence="2 3">
    <name type="scientific">Draconibacterium orientale</name>
    <dbReference type="NCBI Taxonomy" id="1168034"/>
    <lineage>
        <taxon>Bacteria</taxon>
        <taxon>Pseudomonadati</taxon>
        <taxon>Bacteroidota</taxon>
        <taxon>Bacteroidia</taxon>
        <taxon>Marinilabiliales</taxon>
        <taxon>Prolixibacteraceae</taxon>
        <taxon>Draconibacterium</taxon>
    </lineage>
</organism>